<keyword evidence="5" id="KW-0285">Flavoprotein</keyword>
<keyword evidence="6" id="KW-0288">FMN</keyword>
<keyword evidence="11" id="KW-0067">ATP-binding</keyword>
<evidence type="ECO:0000256" key="12">
    <source>
        <dbReference type="ARBA" id="ARBA00023026"/>
    </source>
</evidence>
<evidence type="ECO:0000256" key="3">
    <source>
        <dbReference type="ARBA" id="ARBA00021740"/>
    </source>
</evidence>
<reference evidence="17" key="1">
    <citation type="submission" date="2018-10" db="EMBL/GenBank/DDBJ databases">
        <authorList>
            <person name="Peiro R."/>
            <person name="Begona"/>
            <person name="Cbmso G."/>
            <person name="Lopez M."/>
            <person name="Gonzalez S."/>
            <person name="Sacristan E."/>
            <person name="Castillo E."/>
        </authorList>
    </citation>
    <scope>NUCLEOTIDE SEQUENCE [LARGE SCALE GENOMIC DNA]</scope>
</reference>
<dbReference type="GO" id="GO:0004673">
    <property type="term" value="F:protein histidine kinase activity"/>
    <property type="evidence" value="ECO:0007669"/>
    <property type="project" value="UniProtKB-EC"/>
</dbReference>
<evidence type="ECO:0000313" key="16">
    <source>
        <dbReference type="EMBL" id="VCU08262.1"/>
    </source>
</evidence>
<dbReference type="Gene3D" id="3.30.565.10">
    <property type="entry name" value="Histidine kinase-like ATPase, C-terminal domain"/>
    <property type="match status" value="1"/>
</dbReference>
<dbReference type="Pfam" id="PF07536">
    <property type="entry name" value="HWE_HK"/>
    <property type="match status" value="1"/>
</dbReference>
<organism evidence="16 17">
    <name type="scientific">Rhodoplanes serenus</name>
    <dbReference type="NCBI Taxonomy" id="200615"/>
    <lineage>
        <taxon>Bacteria</taxon>
        <taxon>Pseudomonadati</taxon>
        <taxon>Pseudomonadota</taxon>
        <taxon>Alphaproteobacteria</taxon>
        <taxon>Hyphomicrobiales</taxon>
        <taxon>Nitrobacteraceae</taxon>
        <taxon>Rhodoplanes</taxon>
    </lineage>
</organism>
<dbReference type="Pfam" id="PF08448">
    <property type="entry name" value="PAS_4"/>
    <property type="match status" value="1"/>
</dbReference>
<evidence type="ECO:0000259" key="15">
    <source>
        <dbReference type="PROSITE" id="PS50113"/>
    </source>
</evidence>
<dbReference type="Proteomes" id="UP000289200">
    <property type="component" value="Unassembled WGS sequence"/>
</dbReference>
<dbReference type="AlphaFoldDB" id="A0A447CSP0"/>
<dbReference type="InterPro" id="IPR000014">
    <property type="entry name" value="PAS"/>
</dbReference>
<keyword evidence="10 16" id="KW-0418">Kinase</keyword>
<evidence type="ECO:0000256" key="6">
    <source>
        <dbReference type="ARBA" id="ARBA00022643"/>
    </source>
</evidence>
<evidence type="ECO:0000256" key="11">
    <source>
        <dbReference type="ARBA" id="ARBA00022840"/>
    </source>
</evidence>
<dbReference type="PANTHER" id="PTHR41523">
    <property type="entry name" value="TWO-COMPONENT SYSTEM SENSOR PROTEIN"/>
    <property type="match status" value="1"/>
</dbReference>
<dbReference type="EC" id="2.7.13.3" evidence="2"/>
<comment type="caution">
    <text evidence="16">The sequence shown here is derived from an EMBL/GenBank/DDBJ whole genome shotgun (WGS) entry which is preliminary data.</text>
</comment>
<feature type="transmembrane region" description="Helical" evidence="13">
    <location>
        <begin position="255"/>
        <end position="277"/>
    </location>
</feature>
<accession>A0A447CSP0</accession>
<dbReference type="InterPro" id="IPR035965">
    <property type="entry name" value="PAS-like_dom_sf"/>
</dbReference>
<dbReference type="SUPFAM" id="SSF55874">
    <property type="entry name" value="ATPase domain of HSP90 chaperone/DNA topoisomerase II/histidine kinase"/>
    <property type="match status" value="1"/>
</dbReference>
<dbReference type="InterPro" id="IPR000700">
    <property type="entry name" value="PAS-assoc_C"/>
</dbReference>
<keyword evidence="17" id="KW-1185">Reference proteome</keyword>
<keyword evidence="12" id="KW-0843">Virulence</keyword>
<dbReference type="InterPro" id="IPR013656">
    <property type="entry name" value="PAS_4"/>
</dbReference>
<gene>
    <name evidence="16" type="ORF">RHODGE_RHODGE_02121</name>
</gene>
<evidence type="ECO:0000256" key="7">
    <source>
        <dbReference type="ARBA" id="ARBA00022679"/>
    </source>
</evidence>
<evidence type="ECO:0000256" key="13">
    <source>
        <dbReference type="SAM" id="Phobius"/>
    </source>
</evidence>
<dbReference type="EMBL" id="UWOC01000137">
    <property type="protein sequence ID" value="VCU08262.1"/>
    <property type="molecule type" value="Genomic_DNA"/>
</dbReference>
<dbReference type="GO" id="GO:0005524">
    <property type="term" value="F:ATP binding"/>
    <property type="evidence" value="ECO:0007669"/>
    <property type="project" value="UniProtKB-KW"/>
</dbReference>
<dbReference type="SUPFAM" id="SSF55785">
    <property type="entry name" value="PYP-like sensor domain (PAS domain)"/>
    <property type="match status" value="1"/>
</dbReference>
<name>A0A447CSP0_9BRAD</name>
<dbReference type="PROSITE" id="PS50112">
    <property type="entry name" value="PAS"/>
    <property type="match status" value="1"/>
</dbReference>
<keyword evidence="13" id="KW-1133">Transmembrane helix</keyword>
<keyword evidence="9" id="KW-0547">Nucleotide-binding</keyword>
<evidence type="ECO:0000256" key="2">
    <source>
        <dbReference type="ARBA" id="ARBA00012438"/>
    </source>
</evidence>
<keyword evidence="7" id="KW-0808">Transferase</keyword>
<dbReference type="PROSITE" id="PS50113">
    <property type="entry name" value="PAC"/>
    <property type="match status" value="1"/>
</dbReference>
<dbReference type="InterPro" id="IPR011102">
    <property type="entry name" value="Sig_transdc_His_kinase_HWE"/>
</dbReference>
<keyword evidence="4" id="KW-0597">Phosphoprotein</keyword>
<evidence type="ECO:0000256" key="10">
    <source>
        <dbReference type="ARBA" id="ARBA00022777"/>
    </source>
</evidence>
<proteinExistence type="predicted"/>
<feature type="domain" description="PAS" evidence="14">
    <location>
        <begin position="337"/>
        <end position="408"/>
    </location>
</feature>
<comment type="catalytic activity">
    <reaction evidence="1">
        <text>ATP + protein L-histidine = ADP + protein N-phospho-L-histidine.</text>
        <dbReference type="EC" id="2.7.13.3"/>
    </reaction>
</comment>
<feature type="domain" description="PAC" evidence="15">
    <location>
        <begin position="411"/>
        <end position="463"/>
    </location>
</feature>
<evidence type="ECO:0000256" key="9">
    <source>
        <dbReference type="ARBA" id="ARBA00022741"/>
    </source>
</evidence>
<evidence type="ECO:0000259" key="14">
    <source>
        <dbReference type="PROSITE" id="PS50112"/>
    </source>
</evidence>
<keyword evidence="8" id="KW-0677">Repeat</keyword>
<evidence type="ECO:0000313" key="17">
    <source>
        <dbReference type="Proteomes" id="UP000289200"/>
    </source>
</evidence>
<protein>
    <recommendedName>
        <fullName evidence="3">Blue-light-activated histidine kinase</fullName>
        <ecNumber evidence="2">2.7.13.3</ecNumber>
    </recommendedName>
</protein>
<evidence type="ECO:0000256" key="8">
    <source>
        <dbReference type="ARBA" id="ARBA00022737"/>
    </source>
</evidence>
<keyword evidence="13" id="KW-0812">Transmembrane</keyword>
<dbReference type="NCBIfam" id="TIGR00229">
    <property type="entry name" value="sensory_box"/>
    <property type="match status" value="1"/>
</dbReference>
<evidence type="ECO:0000256" key="4">
    <source>
        <dbReference type="ARBA" id="ARBA00022553"/>
    </source>
</evidence>
<dbReference type="Gene3D" id="6.10.340.10">
    <property type="match status" value="1"/>
</dbReference>
<dbReference type="PANTHER" id="PTHR41523:SF8">
    <property type="entry name" value="ETHYLENE RESPONSE SENSOR PROTEIN"/>
    <property type="match status" value="1"/>
</dbReference>
<dbReference type="Gene3D" id="3.30.450.20">
    <property type="entry name" value="PAS domain"/>
    <property type="match status" value="1"/>
</dbReference>
<sequence>MLIFSGALIVRQAQQERAALELQAEAVAVAAVHLIDAHVRAVEPVLRTLAMQAPRIQEERPAFQQIAAAAAQHLGKSVALLDRTGRPLVVAAPAAEGVVWPQTIDMASLAALTTADGLVVTDLLRDPAGGRSVALVAVATTAGGDTGAILAAVVDPAALGHVLRDAGLPDDWIAAVVDRQGLFVARSHQAETQVGQPARPELAAAASGPARRGRFDNVTWEGVSQHNAFHRSAVTGWTAVIGIPHAVLDAPERRAAAVLATGAVFAALALVLAMFFARRIAAPISALEGAAMALAHGEPLPAGDRRIRELDEVWRAFEGAAAIVRARNAAEEELRRTTALLAAVSASTPDLIYVKDRDGRMVMANEAALAVTGRGRDEVLGRTEAEWHHDPEEAAAIMANDRAVMTAGAASKVEETFTTPPGETRVFLSTKSPLRDAAGTVVGLVGVSTDITERKRREEHVELLMHELSHRTKNLLAVIQALARQLMRTSTDPADFEQKFLARIQALALAHDLLVQQRWQGAQLAEVIGAQLYPFVGGEHARVTLDGPPLMLRLEAVQNLSLVLHELATNAAKYGALSVPAGRVAITWRIDGDALVLDWREHGGPPVQKPERRGFGHTIIERLLAQGMDGSVVLNFPPDGAVAMLRVPVAQMTVS</sequence>
<dbReference type="SMART" id="SM00911">
    <property type="entry name" value="HWE_HK"/>
    <property type="match status" value="1"/>
</dbReference>
<keyword evidence="13" id="KW-0472">Membrane</keyword>
<dbReference type="InterPro" id="IPR036890">
    <property type="entry name" value="HATPase_C_sf"/>
</dbReference>
<evidence type="ECO:0000256" key="5">
    <source>
        <dbReference type="ARBA" id="ARBA00022630"/>
    </source>
</evidence>
<dbReference type="SMART" id="SM00091">
    <property type="entry name" value="PAS"/>
    <property type="match status" value="1"/>
</dbReference>
<dbReference type="CDD" id="cd00130">
    <property type="entry name" value="PAS"/>
    <property type="match status" value="1"/>
</dbReference>
<evidence type="ECO:0000256" key="1">
    <source>
        <dbReference type="ARBA" id="ARBA00000085"/>
    </source>
</evidence>